<dbReference type="EMBL" id="JAANBB010000564">
    <property type="protein sequence ID" value="KAF7539262.1"/>
    <property type="molecule type" value="Genomic_DNA"/>
</dbReference>
<feature type="compositionally biased region" description="Low complexity" evidence="1">
    <location>
        <begin position="1"/>
        <end position="20"/>
    </location>
</feature>
<feature type="region of interest" description="Disordered" evidence="1">
    <location>
        <begin position="1"/>
        <end position="23"/>
    </location>
</feature>
<proteinExistence type="predicted"/>
<dbReference type="AlphaFoldDB" id="A0A9P5H317"/>
<evidence type="ECO:0000256" key="1">
    <source>
        <dbReference type="SAM" id="MobiDB-lite"/>
    </source>
</evidence>
<name>A0A9P5H317_9HYPO</name>
<protein>
    <submittedName>
        <fullName evidence="2">Uncharacterized protein</fullName>
    </submittedName>
</protein>
<sequence length="168" mass="18124">MSVQLATPAAPATGDTATETRLQRPRNILRYKRYGVQPVRNGPSELAPAWDDMYHAVDQPPELASADVREPTVAVTHSGMAFLRLSSPMGLALEERPSQNAHPGRALQQPFPLPRLVEPAACCLLLAGLACSLDHSVPLHGTLSTPSASFLLLSPPIERPTAPPEFRH</sequence>
<accession>A0A9P5H317</accession>
<dbReference type="Proteomes" id="UP000722485">
    <property type="component" value="Unassembled WGS sequence"/>
</dbReference>
<organism evidence="2 3">
    <name type="scientific">Cylindrodendrum hubeiense</name>
    <dbReference type="NCBI Taxonomy" id="595255"/>
    <lineage>
        <taxon>Eukaryota</taxon>
        <taxon>Fungi</taxon>
        <taxon>Dikarya</taxon>
        <taxon>Ascomycota</taxon>
        <taxon>Pezizomycotina</taxon>
        <taxon>Sordariomycetes</taxon>
        <taxon>Hypocreomycetidae</taxon>
        <taxon>Hypocreales</taxon>
        <taxon>Nectriaceae</taxon>
        <taxon>Cylindrodendrum</taxon>
    </lineage>
</organism>
<comment type="caution">
    <text evidence="2">The sequence shown here is derived from an EMBL/GenBank/DDBJ whole genome shotgun (WGS) entry which is preliminary data.</text>
</comment>
<gene>
    <name evidence="2" type="ORF">G7Z17_g12450</name>
</gene>
<reference evidence="2" key="1">
    <citation type="submission" date="2020-03" db="EMBL/GenBank/DDBJ databases">
        <title>Draft Genome Sequence of Cylindrodendrum hubeiense.</title>
        <authorList>
            <person name="Buettner E."/>
            <person name="Kellner H."/>
        </authorList>
    </citation>
    <scope>NUCLEOTIDE SEQUENCE</scope>
    <source>
        <strain evidence="2">IHI 201604</strain>
    </source>
</reference>
<evidence type="ECO:0000313" key="3">
    <source>
        <dbReference type="Proteomes" id="UP000722485"/>
    </source>
</evidence>
<evidence type="ECO:0000313" key="2">
    <source>
        <dbReference type="EMBL" id="KAF7539262.1"/>
    </source>
</evidence>
<keyword evidence="3" id="KW-1185">Reference proteome</keyword>